<dbReference type="GO" id="GO:0004175">
    <property type="term" value="F:endopeptidase activity"/>
    <property type="evidence" value="ECO:0007669"/>
    <property type="project" value="UniProtKB-ARBA"/>
</dbReference>
<sequence length="262" mass="28804">MGLKLMIKNKMSWAKEFLLAALFLVLLMGVDFSVKGTGPLMRGGVRLVFAVVVAGIVYYILGTMKIFGKKIKLGTFTKIWGFIFGICLGGLFLLISILGHSAMMMHVKTLAADTMMALSAGIFEEFLCRGLLFSAFLSVFEKTKYKFTGAALATGIFFGLFHFMNLISGQGIAQTLQQATYAFVIGAIFASIRLTTNTLTWVVLIHWLIDWQPGISVTHTVSTIASWPVFLAVWGTLLVVTVIFLVAFDGSYNHQDSLIKND</sequence>
<feature type="transmembrane region" description="Helical" evidence="2">
    <location>
        <begin position="147"/>
        <end position="167"/>
    </location>
</feature>
<comment type="caution">
    <text evidence="4">The sequence shown here is derived from an EMBL/GenBank/DDBJ whole genome shotgun (WGS) entry which is preliminary data.</text>
</comment>
<dbReference type="InterPro" id="IPR003675">
    <property type="entry name" value="Rce1/LyrA-like_dom"/>
</dbReference>
<keyword evidence="2" id="KW-0812">Transmembrane</keyword>
<keyword evidence="2" id="KW-0472">Membrane</keyword>
<keyword evidence="2" id="KW-1133">Transmembrane helix</keyword>
<dbReference type="PATRIC" id="fig|1423808.3.peg.2163"/>
<evidence type="ECO:0000313" key="5">
    <source>
        <dbReference type="Proteomes" id="UP000051581"/>
    </source>
</evidence>
<dbReference type="Pfam" id="PF02517">
    <property type="entry name" value="Rce1-like"/>
    <property type="match status" value="1"/>
</dbReference>
<evidence type="ECO:0000256" key="2">
    <source>
        <dbReference type="SAM" id="Phobius"/>
    </source>
</evidence>
<dbReference type="GO" id="GO:0080120">
    <property type="term" value="P:CAAX-box protein maturation"/>
    <property type="evidence" value="ECO:0007669"/>
    <property type="project" value="UniProtKB-ARBA"/>
</dbReference>
<reference evidence="4 5" key="1">
    <citation type="journal article" date="2015" name="Genome Announc.">
        <title>Expanding the biotechnology potential of lactobacilli through comparative genomics of 213 strains and associated genera.</title>
        <authorList>
            <person name="Sun Z."/>
            <person name="Harris H.M."/>
            <person name="McCann A."/>
            <person name="Guo C."/>
            <person name="Argimon S."/>
            <person name="Zhang W."/>
            <person name="Yang X."/>
            <person name="Jeffery I.B."/>
            <person name="Cooney J.C."/>
            <person name="Kagawa T.F."/>
            <person name="Liu W."/>
            <person name="Song Y."/>
            <person name="Salvetti E."/>
            <person name="Wrobel A."/>
            <person name="Rasinkangas P."/>
            <person name="Parkhill J."/>
            <person name="Rea M.C."/>
            <person name="O'Sullivan O."/>
            <person name="Ritari J."/>
            <person name="Douillard F.P."/>
            <person name="Paul Ross R."/>
            <person name="Yang R."/>
            <person name="Briner A.E."/>
            <person name="Felis G.E."/>
            <person name="de Vos W.M."/>
            <person name="Barrangou R."/>
            <person name="Klaenhammer T.R."/>
            <person name="Caufield P.W."/>
            <person name="Cui Y."/>
            <person name="Zhang H."/>
            <person name="O'Toole P.W."/>
        </authorList>
    </citation>
    <scope>NUCLEOTIDE SEQUENCE [LARGE SCALE GENOMIC DNA]</scope>
    <source>
        <strain evidence="4 5">DSM 19904</strain>
    </source>
</reference>
<feature type="transmembrane region" description="Helical" evidence="2">
    <location>
        <begin position="179"/>
        <end position="209"/>
    </location>
</feature>
<feature type="transmembrane region" description="Helical" evidence="2">
    <location>
        <begin position="229"/>
        <end position="248"/>
    </location>
</feature>
<dbReference type="AlphaFoldDB" id="A0A0R1KZX9"/>
<feature type="transmembrane region" description="Helical" evidence="2">
    <location>
        <begin position="115"/>
        <end position="140"/>
    </location>
</feature>
<evidence type="ECO:0000313" key="4">
    <source>
        <dbReference type="EMBL" id="KRK88872.1"/>
    </source>
</evidence>
<keyword evidence="5" id="KW-1185">Reference proteome</keyword>
<dbReference type="Proteomes" id="UP000051581">
    <property type="component" value="Unassembled WGS sequence"/>
</dbReference>
<feature type="transmembrane region" description="Helical" evidence="2">
    <location>
        <begin position="82"/>
        <end position="103"/>
    </location>
</feature>
<name>A0A0R1KZX9_9LACO</name>
<dbReference type="EMBL" id="AZEA01000005">
    <property type="protein sequence ID" value="KRK88872.1"/>
    <property type="molecule type" value="Genomic_DNA"/>
</dbReference>
<evidence type="ECO:0000259" key="3">
    <source>
        <dbReference type="Pfam" id="PF02517"/>
    </source>
</evidence>
<feature type="domain" description="CAAX prenyl protease 2/Lysostaphin resistance protein A-like" evidence="3">
    <location>
        <begin position="114"/>
        <end position="211"/>
    </location>
</feature>
<comment type="similarity">
    <text evidence="1">Belongs to the UPF0177 family.</text>
</comment>
<evidence type="ECO:0000256" key="1">
    <source>
        <dbReference type="ARBA" id="ARBA00009067"/>
    </source>
</evidence>
<feature type="transmembrane region" description="Helical" evidence="2">
    <location>
        <begin position="43"/>
        <end position="61"/>
    </location>
</feature>
<organism evidence="4 5">
    <name type="scientific">Lentilactobacillus sunkii DSM 19904</name>
    <dbReference type="NCBI Taxonomy" id="1423808"/>
    <lineage>
        <taxon>Bacteria</taxon>
        <taxon>Bacillati</taxon>
        <taxon>Bacillota</taxon>
        <taxon>Bacilli</taxon>
        <taxon>Lactobacillales</taxon>
        <taxon>Lactobacillaceae</taxon>
        <taxon>Lentilactobacillus</taxon>
    </lineage>
</organism>
<protein>
    <submittedName>
        <fullName evidence="4">Abortive infection protein</fullName>
    </submittedName>
</protein>
<gene>
    <name evidence="4" type="ORF">FD17_GL002135</name>
</gene>
<proteinExistence type="inferred from homology"/>
<accession>A0A0R1KZX9</accession>